<dbReference type="InterPro" id="IPR052094">
    <property type="entry name" value="Pre-mRNA-splicing_ERAD"/>
</dbReference>
<feature type="non-terminal residue" evidence="8">
    <location>
        <position position="255"/>
    </location>
</feature>
<accession>A0A6V7HHT0</accession>
<dbReference type="Proteomes" id="UP000752696">
    <property type="component" value="Unassembled WGS sequence"/>
</dbReference>
<dbReference type="GO" id="GO:0000390">
    <property type="term" value="P:spliceosomal complex disassembly"/>
    <property type="evidence" value="ECO:0007669"/>
    <property type="project" value="TreeGrafter"/>
</dbReference>
<dbReference type="InterPro" id="IPR001623">
    <property type="entry name" value="DnaJ_domain"/>
</dbReference>
<comment type="caution">
    <text evidence="8">The sequence shown here is derived from an EMBL/GenBank/DDBJ whole genome shotgun (WGS) entry which is preliminary data.</text>
</comment>
<proteinExistence type="predicted"/>
<keyword evidence="5" id="KW-0539">Nucleus</keyword>
<evidence type="ECO:0000256" key="5">
    <source>
        <dbReference type="ARBA" id="ARBA00023242"/>
    </source>
</evidence>
<protein>
    <recommendedName>
        <fullName evidence="7">J domain-containing protein</fullName>
    </recommendedName>
</protein>
<reference evidence="8" key="1">
    <citation type="submission" date="2020-07" db="EMBL/GenBank/DDBJ databases">
        <authorList>
            <person name="Nazaruddin N."/>
        </authorList>
    </citation>
    <scope>NUCLEOTIDE SEQUENCE</scope>
</reference>
<evidence type="ECO:0000256" key="3">
    <source>
        <dbReference type="ARBA" id="ARBA00022490"/>
    </source>
</evidence>
<keyword evidence="3" id="KW-0963">Cytoplasm</keyword>
<dbReference type="Gene3D" id="1.10.287.110">
    <property type="entry name" value="DnaJ domain"/>
    <property type="match status" value="1"/>
</dbReference>
<evidence type="ECO:0000256" key="4">
    <source>
        <dbReference type="ARBA" id="ARBA00023186"/>
    </source>
</evidence>
<dbReference type="EMBL" id="CAJDYZ010011782">
    <property type="protein sequence ID" value="CAD1480055.1"/>
    <property type="molecule type" value="Genomic_DNA"/>
</dbReference>
<dbReference type="AlphaFoldDB" id="A0A6V7HHT0"/>
<evidence type="ECO:0000313" key="9">
    <source>
        <dbReference type="Proteomes" id="UP000752696"/>
    </source>
</evidence>
<evidence type="ECO:0000259" key="7">
    <source>
        <dbReference type="PROSITE" id="PS50076"/>
    </source>
</evidence>
<dbReference type="Pfam" id="PF00226">
    <property type="entry name" value="DnaJ"/>
    <property type="match status" value="1"/>
</dbReference>
<gene>
    <name evidence="8" type="ORF">MHI_LOCUS895100</name>
</gene>
<dbReference type="CDD" id="cd06257">
    <property type="entry name" value="DnaJ"/>
    <property type="match status" value="1"/>
</dbReference>
<evidence type="ECO:0000256" key="1">
    <source>
        <dbReference type="ARBA" id="ARBA00004123"/>
    </source>
</evidence>
<dbReference type="PROSITE" id="PS50076">
    <property type="entry name" value="DNAJ_2"/>
    <property type="match status" value="1"/>
</dbReference>
<dbReference type="SUPFAM" id="SSF46565">
    <property type="entry name" value="Chaperone J-domain"/>
    <property type="match status" value="1"/>
</dbReference>
<dbReference type="PANTHER" id="PTHR44313">
    <property type="entry name" value="DNAJ HOMOLOG SUBFAMILY C MEMBER 17"/>
    <property type="match status" value="1"/>
</dbReference>
<evidence type="ECO:0000256" key="2">
    <source>
        <dbReference type="ARBA" id="ARBA00004496"/>
    </source>
</evidence>
<dbReference type="OrthoDB" id="259708at2759"/>
<organism evidence="8 9">
    <name type="scientific">Heterotrigona itama</name>
    <dbReference type="NCBI Taxonomy" id="395501"/>
    <lineage>
        <taxon>Eukaryota</taxon>
        <taxon>Metazoa</taxon>
        <taxon>Ecdysozoa</taxon>
        <taxon>Arthropoda</taxon>
        <taxon>Hexapoda</taxon>
        <taxon>Insecta</taxon>
        <taxon>Pterygota</taxon>
        <taxon>Neoptera</taxon>
        <taxon>Endopterygota</taxon>
        <taxon>Hymenoptera</taxon>
        <taxon>Apocrita</taxon>
        <taxon>Aculeata</taxon>
        <taxon>Apoidea</taxon>
        <taxon>Anthophila</taxon>
        <taxon>Apidae</taxon>
        <taxon>Heterotrigona</taxon>
    </lineage>
</organism>
<dbReference type="PRINTS" id="PR00625">
    <property type="entry name" value="JDOMAIN"/>
</dbReference>
<evidence type="ECO:0000313" key="8">
    <source>
        <dbReference type="EMBL" id="CAD1480055.1"/>
    </source>
</evidence>
<keyword evidence="6" id="KW-0175">Coiled coil</keyword>
<keyword evidence="9" id="KW-1185">Reference proteome</keyword>
<dbReference type="InterPro" id="IPR036869">
    <property type="entry name" value="J_dom_sf"/>
</dbReference>
<evidence type="ECO:0000256" key="6">
    <source>
        <dbReference type="SAM" id="Coils"/>
    </source>
</evidence>
<keyword evidence="4" id="KW-0143">Chaperone</keyword>
<dbReference type="GO" id="GO:0005737">
    <property type="term" value="C:cytoplasm"/>
    <property type="evidence" value="ECO:0007669"/>
    <property type="project" value="UniProtKB-SubCell"/>
</dbReference>
<dbReference type="GO" id="GO:0005681">
    <property type="term" value="C:spliceosomal complex"/>
    <property type="evidence" value="ECO:0007669"/>
    <property type="project" value="TreeGrafter"/>
</dbReference>
<feature type="domain" description="J" evidence="7">
    <location>
        <begin position="1"/>
        <end position="50"/>
    </location>
</feature>
<name>A0A6V7HHT0_9HYME</name>
<feature type="coiled-coil region" evidence="6">
    <location>
        <begin position="60"/>
        <end position="115"/>
    </location>
</feature>
<dbReference type="SMART" id="SM00271">
    <property type="entry name" value="DnaJ"/>
    <property type="match status" value="1"/>
</dbReference>
<sequence length="255" mass="29579">IKKGYRKKALYCHPDKNPNNPKATELFHKLSRALEILTDTSARAAYDKVVNAKYQAKLRAKEFDSKRRKLKEDLEARENAYKESLNKDSSFKSDKDKLQAEIERLQKEGSRQLQEEIALMKKRFEKQSNVSCGESEINSDCYRLKVKWNSRKSQTSNDEYDYDTLHHIFSKEMALNCEVGLAQNPLKLQKLWNEEKKSNICTTGTVCNDITCTKHTVNQTTLDIEQFEHSVLSNLKKAEERKRCSGKMKDVTEST</sequence>
<comment type="subcellular location">
    <subcellularLocation>
        <location evidence="2">Cytoplasm</location>
    </subcellularLocation>
    <subcellularLocation>
        <location evidence="1">Nucleus</location>
    </subcellularLocation>
</comment>
<dbReference type="PANTHER" id="PTHR44313:SF1">
    <property type="entry name" value="DNAJ HOMOLOG SUBFAMILY C MEMBER 17"/>
    <property type="match status" value="1"/>
</dbReference>